<comment type="caution">
    <text evidence="3">The sequence shown here is derived from an EMBL/GenBank/DDBJ whole genome shotgun (WGS) entry which is preliminary data.</text>
</comment>
<sequence>MNFAIGFFALCFQGLVLYPWHETISEQVAKLENNIVRLEQMEAQLKTHMERNQELIKQRIIENGKNI</sequence>
<keyword evidence="2" id="KW-0732">Signal</keyword>
<feature type="coiled-coil region" evidence="1">
    <location>
        <begin position="21"/>
        <end position="58"/>
    </location>
</feature>
<reference evidence="3" key="1">
    <citation type="submission" date="2021-01" db="EMBL/GenBank/DDBJ databases">
        <authorList>
            <consortium name="Genoscope - CEA"/>
            <person name="William W."/>
        </authorList>
    </citation>
    <scope>NUCLEOTIDE SEQUENCE</scope>
</reference>
<dbReference type="EMBL" id="CAJJDM010000162">
    <property type="protein sequence ID" value="CAD8114036.1"/>
    <property type="molecule type" value="Genomic_DNA"/>
</dbReference>
<name>A0A8S1QFJ4_PARPR</name>
<feature type="chain" id="PRO_5035828273" evidence="2">
    <location>
        <begin position="26"/>
        <end position="67"/>
    </location>
</feature>
<protein>
    <submittedName>
        <fullName evidence="3">Uncharacterized protein</fullName>
    </submittedName>
</protein>
<evidence type="ECO:0000256" key="1">
    <source>
        <dbReference type="SAM" id="Coils"/>
    </source>
</evidence>
<gene>
    <name evidence="3" type="ORF">PPRIM_AZ9-3.1.T1570115</name>
</gene>
<dbReference type="AlphaFoldDB" id="A0A8S1QFJ4"/>
<keyword evidence="4" id="KW-1185">Reference proteome</keyword>
<dbReference type="PANTHER" id="PTHR40135:SF1">
    <property type="entry name" value="MITOCHONDRIAL PHOSPHATE CARRIER PROTEIN"/>
    <property type="match status" value="1"/>
</dbReference>
<organism evidence="3 4">
    <name type="scientific">Paramecium primaurelia</name>
    <dbReference type="NCBI Taxonomy" id="5886"/>
    <lineage>
        <taxon>Eukaryota</taxon>
        <taxon>Sar</taxon>
        <taxon>Alveolata</taxon>
        <taxon>Ciliophora</taxon>
        <taxon>Intramacronucleata</taxon>
        <taxon>Oligohymenophorea</taxon>
        <taxon>Peniculida</taxon>
        <taxon>Parameciidae</taxon>
        <taxon>Paramecium</taxon>
    </lineage>
</organism>
<evidence type="ECO:0000256" key="2">
    <source>
        <dbReference type="SAM" id="SignalP"/>
    </source>
</evidence>
<feature type="signal peptide" evidence="2">
    <location>
        <begin position="1"/>
        <end position="25"/>
    </location>
</feature>
<dbReference type="Proteomes" id="UP000688137">
    <property type="component" value="Unassembled WGS sequence"/>
</dbReference>
<keyword evidence="1" id="KW-0175">Coiled coil</keyword>
<accession>A0A8S1QFJ4</accession>
<evidence type="ECO:0000313" key="4">
    <source>
        <dbReference type="Proteomes" id="UP000688137"/>
    </source>
</evidence>
<dbReference type="PANTHER" id="PTHR40135">
    <property type="entry name" value="MITOCHONDRIAL PHOSPHATE CARRIER PROTEIN"/>
    <property type="match status" value="1"/>
</dbReference>
<evidence type="ECO:0000313" key="3">
    <source>
        <dbReference type="EMBL" id="CAD8114036.1"/>
    </source>
</evidence>
<proteinExistence type="predicted"/>